<dbReference type="Pfam" id="PF03412">
    <property type="entry name" value="Peptidase_C39"/>
    <property type="match status" value="1"/>
</dbReference>
<reference evidence="3 4" key="1">
    <citation type="submission" date="2015-12" db="EMBL/GenBank/DDBJ databases">
        <title>Nitrous oxide reduction kinetics distinguish bacteria harboring typical versus atypical NosZ.</title>
        <authorList>
            <person name="Yoon S."/>
            <person name="Nissen S."/>
            <person name="Park D."/>
            <person name="Sanford R.A."/>
            <person name="Loeffler F.E."/>
        </authorList>
    </citation>
    <scope>NUCLEOTIDE SEQUENCE [LARGE SCALE GENOMIC DNA]</scope>
    <source>
        <strain evidence="3 4">ATCC BAA-841</strain>
    </source>
</reference>
<gene>
    <name evidence="3" type="ORF">AT959_00375</name>
</gene>
<accession>A0A133XPB1</accession>
<dbReference type="PROSITE" id="PS50990">
    <property type="entry name" value="PEPTIDASE_C39"/>
    <property type="match status" value="1"/>
</dbReference>
<proteinExistence type="predicted"/>
<organism evidence="3 4">
    <name type="scientific">Dechloromonas denitrificans</name>
    <dbReference type="NCBI Taxonomy" id="281362"/>
    <lineage>
        <taxon>Bacteria</taxon>
        <taxon>Pseudomonadati</taxon>
        <taxon>Pseudomonadota</taxon>
        <taxon>Betaproteobacteria</taxon>
        <taxon>Rhodocyclales</taxon>
        <taxon>Azonexaceae</taxon>
        <taxon>Dechloromonas</taxon>
    </lineage>
</organism>
<dbReference type="InterPro" id="IPR005074">
    <property type="entry name" value="Peptidase_C39"/>
</dbReference>
<comment type="caution">
    <text evidence="3">The sequence shown here is derived from an EMBL/GenBank/DDBJ whole genome shotgun (WGS) entry which is preliminary data.</text>
</comment>
<feature type="signal peptide" evidence="1">
    <location>
        <begin position="1"/>
        <end position="23"/>
    </location>
</feature>
<dbReference type="EMBL" id="LODL01000002">
    <property type="protein sequence ID" value="KXB32771.1"/>
    <property type="molecule type" value="Genomic_DNA"/>
</dbReference>
<feature type="chain" id="PRO_5007459881" evidence="1">
    <location>
        <begin position="24"/>
        <end position="233"/>
    </location>
</feature>
<sequence length="233" mass="25967">MKVFPALLLLFLLPSTAVETAFAAEPSSRIEMPIQSGGAFSVPVTSMRDVRFRNTLRQKYDFSCGSAALATLLTHHYSYSISEQDVFQEMYERGDKAKIRKEGFSLLDMKAYLDARGFQADGFVADVEQLQVAGIPAIALVKENGYFHFVVVKGLREGRILIGDPSSGTRAMPQSQFKEMWVNRILFVIRNKTELAKFNADADWRVSPRGPVADGVYRGAAESMLPKRGPNDF</sequence>
<dbReference type="CDD" id="cd02423">
    <property type="entry name" value="Peptidase_C39G"/>
    <property type="match status" value="1"/>
</dbReference>
<keyword evidence="1" id="KW-0732">Signal</keyword>
<dbReference type="STRING" id="281362.AT959_00375"/>
<protein>
    <submittedName>
        <fullName evidence="3">Peptidase C39</fullName>
    </submittedName>
</protein>
<dbReference type="Proteomes" id="UP000070186">
    <property type="component" value="Unassembled WGS sequence"/>
</dbReference>
<dbReference type="GO" id="GO:0006508">
    <property type="term" value="P:proteolysis"/>
    <property type="evidence" value="ECO:0007669"/>
    <property type="project" value="InterPro"/>
</dbReference>
<evidence type="ECO:0000313" key="4">
    <source>
        <dbReference type="Proteomes" id="UP000070186"/>
    </source>
</evidence>
<dbReference type="GO" id="GO:0016020">
    <property type="term" value="C:membrane"/>
    <property type="evidence" value="ECO:0007669"/>
    <property type="project" value="InterPro"/>
</dbReference>
<dbReference type="GO" id="GO:0008233">
    <property type="term" value="F:peptidase activity"/>
    <property type="evidence" value="ECO:0007669"/>
    <property type="project" value="InterPro"/>
</dbReference>
<dbReference type="AlphaFoldDB" id="A0A133XPB1"/>
<keyword evidence="4" id="KW-1185">Reference proteome</keyword>
<evidence type="ECO:0000313" key="3">
    <source>
        <dbReference type="EMBL" id="KXB32771.1"/>
    </source>
</evidence>
<dbReference type="GO" id="GO:0005524">
    <property type="term" value="F:ATP binding"/>
    <property type="evidence" value="ECO:0007669"/>
    <property type="project" value="InterPro"/>
</dbReference>
<evidence type="ECO:0000256" key="1">
    <source>
        <dbReference type="SAM" id="SignalP"/>
    </source>
</evidence>
<evidence type="ECO:0000259" key="2">
    <source>
        <dbReference type="PROSITE" id="PS50990"/>
    </source>
</evidence>
<feature type="domain" description="Peptidase C39" evidence="2">
    <location>
        <begin position="58"/>
        <end position="188"/>
    </location>
</feature>
<name>A0A133XPB1_9RHOO</name>
<dbReference type="Gene3D" id="3.90.70.10">
    <property type="entry name" value="Cysteine proteinases"/>
    <property type="match status" value="1"/>
</dbReference>